<accession>X0WPD4</accession>
<dbReference type="PROSITE" id="PS51340">
    <property type="entry name" value="MOSC"/>
    <property type="match status" value="1"/>
</dbReference>
<feature type="domain" description="MOSC" evidence="1">
    <location>
        <begin position="1"/>
        <end position="139"/>
    </location>
</feature>
<dbReference type="GO" id="GO:0030151">
    <property type="term" value="F:molybdenum ion binding"/>
    <property type="evidence" value="ECO:0007669"/>
    <property type="project" value="InterPro"/>
</dbReference>
<dbReference type="GO" id="GO:0030170">
    <property type="term" value="F:pyridoxal phosphate binding"/>
    <property type="evidence" value="ECO:0007669"/>
    <property type="project" value="InterPro"/>
</dbReference>
<dbReference type="Gene3D" id="2.40.33.20">
    <property type="entry name" value="PK beta-barrel domain-like"/>
    <property type="match status" value="1"/>
</dbReference>
<dbReference type="InterPro" id="IPR005302">
    <property type="entry name" value="MoCF_Sase_C"/>
</dbReference>
<reference evidence="2" key="1">
    <citation type="journal article" date="2014" name="Front. Microbiol.">
        <title>High frequency of phylogenetically diverse reductive dehalogenase-homologous genes in deep subseafloor sedimentary metagenomes.</title>
        <authorList>
            <person name="Kawai M."/>
            <person name="Futagami T."/>
            <person name="Toyoda A."/>
            <person name="Takaki Y."/>
            <person name="Nishi S."/>
            <person name="Hori S."/>
            <person name="Arai W."/>
            <person name="Tsubouchi T."/>
            <person name="Morono Y."/>
            <person name="Uchiyama I."/>
            <person name="Ito T."/>
            <person name="Fujiyama A."/>
            <person name="Inagaki F."/>
            <person name="Takami H."/>
        </authorList>
    </citation>
    <scope>NUCLEOTIDE SEQUENCE</scope>
    <source>
        <strain evidence="2">Expedition CK06-06</strain>
    </source>
</reference>
<dbReference type="InterPro" id="IPR011037">
    <property type="entry name" value="Pyrv_Knase-like_insert_dom_sf"/>
</dbReference>
<evidence type="ECO:0000259" key="1">
    <source>
        <dbReference type="PROSITE" id="PS51340"/>
    </source>
</evidence>
<dbReference type="SUPFAM" id="SSF50800">
    <property type="entry name" value="PK beta-barrel domain-like"/>
    <property type="match status" value="1"/>
</dbReference>
<evidence type="ECO:0000313" key="2">
    <source>
        <dbReference type="EMBL" id="GAG25072.1"/>
    </source>
</evidence>
<gene>
    <name evidence="2" type="ORF">S01H1_47887</name>
</gene>
<organism evidence="2">
    <name type="scientific">marine sediment metagenome</name>
    <dbReference type="NCBI Taxonomy" id="412755"/>
    <lineage>
        <taxon>unclassified sequences</taxon>
        <taxon>metagenomes</taxon>
        <taxon>ecological metagenomes</taxon>
    </lineage>
</organism>
<comment type="caution">
    <text evidence="2">The sequence shown here is derived from an EMBL/GenBank/DDBJ whole genome shotgun (WGS) entry which is preliminary data.</text>
</comment>
<dbReference type="AlphaFoldDB" id="X0WPD4"/>
<protein>
    <recommendedName>
        <fullName evidence="1">MOSC domain-containing protein</fullName>
    </recommendedName>
</protein>
<dbReference type="EMBL" id="BARS01030718">
    <property type="protein sequence ID" value="GAG25072.1"/>
    <property type="molecule type" value="Genomic_DNA"/>
</dbReference>
<dbReference type="GO" id="GO:0003824">
    <property type="term" value="F:catalytic activity"/>
    <property type="evidence" value="ECO:0007669"/>
    <property type="project" value="InterPro"/>
</dbReference>
<sequence>TTMPEQYDIPTPTGTFLDLAPVHLLTSATLDGVRTARPDLDWDVRRFRPNLVVEAEGEPFLEERWSGRHLAVGDDLVLRVDQPTVRCAMPLRAQPGLEREVDLYEAMRELNEANPNHLGVYASVVEPGPVGVGDRVRLLP</sequence>
<name>X0WPD4_9ZZZZ</name>
<proteinExistence type="predicted"/>
<dbReference type="Pfam" id="PF03473">
    <property type="entry name" value="MOSC"/>
    <property type="match status" value="1"/>
</dbReference>
<feature type="non-terminal residue" evidence="2">
    <location>
        <position position="1"/>
    </location>
</feature>